<dbReference type="InterPro" id="IPR008490">
    <property type="entry name" value="Transposase_InsH_N"/>
</dbReference>
<feature type="domain" description="Transposase InsH N-terminal" evidence="3">
    <location>
        <begin position="38"/>
        <end position="119"/>
    </location>
</feature>
<feature type="region of interest" description="Disordered" evidence="1">
    <location>
        <begin position="165"/>
        <end position="191"/>
    </location>
</feature>
<dbReference type="AlphaFoldDB" id="A0A6S6S4W5"/>
<evidence type="ECO:0000256" key="1">
    <source>
        <dbReference type="SAM" id="MobiDB-lite"/>
    </source>
</evidence>
<organism evidence="4">
    <name type="scientific">uncultured Sulfurovum sp</name>
    <dbReference type="NCBI Taxonomy" id="269237"/>
    <lineage>
        <taxon>Bacteria</taxon>
        <taxon>Pseudomonadati</taxon>
        <taxon>Campylobacterota</taxon>
        <taxon>Epsilonproteobacteria</taxon>
        <taxon>Campylobacterales</taxon>
        <taxon>Sulfurovaceae</taxon>
        <taxon>Sulfurovum</taxon>
        <taxon>environmental samples</taxon>
    </lineage>
</organism>
<gene>
    <name evidence="4" type="ORF">HELGO_WM10795</name>
</gene>
<dbReference type="GO" id="GO:0006313">
    <property type="term" value="P:DNA transposition"/>
    <property type="evidence" value="ECO:0007669"/>
    <property type="project" value="InterPro"/>
</dbReference>
<dbReference type="GO" id="GO:0003677">
    <property type="term" value="F:DNA binding"/>
    <property type="evidence" value="ECO:0007669"/>
    <property type="project" value="InterPro"/>
</dbReference>
<feature type="compositionally biased region" description="Basic residues" evidence="1">
    <location>
        <begin position="168"/>
        <end position="179"/>
    </location>
</feature>
<evidence type="ECO:0000259" key="2">
    <source>
        <dbReference type="Pfam" id="PF01609"/>
    </source>
</evidence>
<accession>A0A6S6S4W5</accession>
<evidence type="ECO:0000313" key="4">
    <source>
        <dbReference type="EMBL" id="CAA6799961.1"/>
    </source>
</evidence>
<reference evidence="4" key="1">
    <citation type="submission" date="2020-01" db="EMBL/GenBank/DDBJ databases">
        <authorList>
            <person name="Meier V. D."/>
            <person name="Meier V D."/>
        </authorList>
    </citation>
    <scope>NUCLEOTIDE SEQUENCE</scope>
    <source>
        <strain evidence="4">HLG_WM_MAG_01</strain>
    </source>
</reference>
<name>A0A6S6S4W5_9BACT</name>
<dbReference type="Pfam" id="PF05598">
    <property type="entry name" value="DUF772"/>
    <property type="match status" value="1"/>
</dbReference>
<proteinExistence type="predicted"/>
<dbReference type="EMBL" id="CACVAS010000011">
    <property type="protein sequence ID" value="CAA6799961.1"/>
    <property type="molecule type" value="Genomic_DNA"/>
</dbReference>
<sequence>MKKIIPSLSKMWLKVINLEQSLFPKLQESIGSLSPKEERLIKVLDFAEIERFISSVQITNPPKDREEMARAFIAKQVYNLQTTSALIDRLKIDRTLRVICGWRDRNKIPSESKFSRVFKEFSQQCIASKAHDVFIEKYLSETLFFYSSIDSTAIELREKSVMYGKSKKEIKPKRRQGRPKKGEELPPKKPSILQQQEKMIEAEEMLSLIGTECNTSIKQNSKGNRHKWTGGKLHLSVVDGDIPITAIYSSASVHDSSLALPLICHSSQKVNYLYDLADAAYDTIIIKDYSKKHNHRPIIDINPKNSKKLKAQIALAKSEKKILEPLNLYNDSDDLHYNQRTSVERVNAYLKDSYGCSKIYYQGAQKVASVLAFAVLSVCITQSLKLVT</sequence>
<protein>
    <submittedName>
        <fullName evidence="4">IS5/IS1182 family transposase</fullName>
    </submittedName>
</protein>
<dbReference type="InterPro" id="IPR002559">
    <property type="entry name" value="Transposase_11"/>
</dbReference>
<feature type="domain" description="Transposase IS4-like" evidence="2">
    <location>
        <begin position="220"/>
        <end position="377"/>
    </location>
</feature>
<evidence type="ECO:0000259" key="3">
    <source>
        <dbReference type="Pfam" id="PF05598"/>
    </source>
</evidence>
<dbReference type="GO" id="GO:0004803">
    <property type="term" value="F:transposase activity"/>
    <property type="evidence" value="ECO:0007669"/>
    <property type="project" value="InterPro"/>
</dbReference>
<dbReference type="Pfam" id="PF01609">
    <property type="entry name" value="DDE_Tnp_1"/>
    <property type="match status" value="1"/>
</dbReference>